<reference evidence="2 3" key="1">
    <citation type="submission" date="2019-06" db="EMBL/GenBank/DDBJ databases">
        <title>Sequencing the genomes of 1000 actinobacteria strains.</title>
        <authorList>
            <person name="Klenk H.-P."/>
        </authorList>
    </citation>
    <scope>NUCLEOTIDE SEQUENCE [LARGE SCALE GENOMIC DNA]</scope>
    <source>
        <strain evidence="2 3">DSM 45671</strain>
    </source>
</reference>
<dbReference type="SUPFAM" id="SSF55729">
    <property type="entry name" value="Acyl-CoA N-acyltransferases (Nat)"/>
    <property type="match status" value="1"/>
</dbReference>
<dbReference type="AlphaFoldDB" id="A0A561SX58"/>
<accession>A0A561SX58</accession>
<dbReference type="GO" id="GO:0016747">
    <property type="term" value="F:acyltransferase activity, transferring groups other than amino-acyl groups"/>
    <property type="evidence" value="ECO:0007669"/>
    <property type="project" value="InterPro"/>
</dbReference>
<keyword evidence="2" id="KW-0808">Transferase</keyword>
<dbReference type="Proteomes" id="UP000321261">
    <property type="component" value="Unassembled WGS sequence"/>
</dbReference>
<gene>
    <name evidence="2" type="ORF">FHX44_115385</name>
</gene>
<keyword evidence="3" id="KW-1185">Reference proteome</keyword>
<dbReference type="Gene3D" id="3.40.630.30">
    <property type="match status" value="1"/>
</dbReference>
<feature type="domain" description="N-acetyltransferase" evidence="1">
    <location>
        <begin position="2"/>
        <end position="194"/>
    </location>
</feature>
<organism evidence="2 3">
    <name type="scientific">Pseudonocardia hierapolitana</name>
    <dbReference type="NCBI Taxonomy" id="1128676"/>
    <lineage>
        <taxon>Bacteria</taxon>
        <taxon>Bacillati</taxon>
        <taxon>Actinomycetota</taxon>
        <taxon>Actinomycetes</taxon>
        <taxon>Pseudonocardiales</taxon>
        <taxon>Pseudonocardiaceae</taxon>
        <taxon>Pseudonocardia</taxon>
    </lineage>
</organism>
<dbReference type="InterPro" id="IPR000182">
    <property type="entry name" value="GNAT_dom"/>
</dbReference>
<dbReference type="EMBL" id="VIWU01000001">
    <property type="protein sequence ID" value="TWF79452.1"/>
    <property type="molecule type" value="Genomic_DNA"/>
</dbReference>
<evidence type="ECO:0000313" key="3">
    <source>
        <dbReference type="Proteomes" id="UP000321261"/>
    </source>
</evidence>
<sequence>MIEIVPARELGEGYRRPITEVFVDAFGRDFAYFSDDPRRLADAFEHMLVLDVFHVALLDGEPAGIAACTDGRQLSLVPQGRHLRRHLGLVKGTIGAIALKREFSGGVPDIADGAASIEVVGTASRFQGKGVATALITHFLALPQYREYVLETVSDINTPALNLYRKLGFVEYKRVRVRHTKLSGISYYVSLKLTQD</sequence>
<dbReference type="Pfam" id="PF00583">
    <property type="entry name" value="Acetyltransf_1"/>
    <property type="match status" value="1"/>
</dbReference>
<dbReference type="RefSeq" id="WP_147258311.1">
    <property type="nucleotide sequence ID" value="NZ_VIWU01000001.1"/>
</dbReference>
<evidence type="ECO:0000259" key="1">
    <source>
        <dbReference type="PROSITE" id="PS51186"/>
    </source>
</evidence>
<dbReference type="OrthoDB" id="9799092at2"/>
<protein>
    <submittedName>
        <fullName evidence="2">Acetyltransferase (GNAT) family protein</fullName>
    </submittedName>
</protein>
<dbReference type="InterPro" id="IPR016181">
    <property type="entry name" value="Acyl_CoA_acyltransferase"/>
</dbReference>
<name>A0A561SX58_9PSEU</name>
<comment type="caution">
    <text evidence="2">The sequence shown here is derived from an EMBL/GenBank/DDBJ whole genome shotgun (WGS) entry which is preliminary data.</text>
</comment>
<dbReference type="PROSITE" id="PS51186">
    <property type="entry name" value="GNAT"/>
    <property type="match status" value="1"/>
</dbReference>
<evidence type="ECO:0000313" key="2">
    <source>
        <dbReference type="EMBL" id="TWF79452.1"/>
    </source>
</evidence>
<proteinExistence type="predicted"/>